<sequence>MKEKAPGKTLLQVVGIILVVIGVLALLVSLINIAVLGMTGSGEVGEIMEQSLAATGATMADYKASVYIMTAGALLNLVIGIIGIASCNKIQRAGICFVCGIILIVWQLGTDAYSAVTSGITGMGIVSIIIGLILPLLYFWGALKNRQAMLDSKAQ</sequence>
<comment type="caution">
    <text evidence="2">The sequence shown here is derived from an EMBL/GenBank/DDBJ whole genome shotgun (WGS) entry which is preliminary data.</text>
</comment>
<evidence type="ECO:0008006" key="4">
    <source>
        <dbReference type="Google" id="ProtNLM"/>
    </source>
</evidence>
<organism evidence="2 3">
    <name type="scientific">Candidatus Blautia stercorigallinarum</name>
    <dbReference type="NCBI Taxonomy" id="2838501"/>
    <lineage>
        <taxon>Bacteria</taxon>
        <taxon>Bacillati</taxon>
        <taxon>Bacillota</taxon>
        <taxon>Clostridia</taxon>
        <taxon>Lachnospirales</taxon>
        <taxon>Lachnospiraceae</taxon>
        <taxon>Blautia</taxon>
    </lineage>
</organism>
<evidence type="ECO:0000256" key="1">
    <source>
        <dbReference type="SAM" id="Phobius"/>
    </source>
</evidence>
<feature type="transmembrane region" description="Helical" evidence="1">
    <location>
        <begin position="12"/>
        <end position="35"/>
    </location>
</feature>
<reference evidence="2" key="1">
    <citation type="journal article" date="2021" name="PeerJ">
        <title>Extensive microbial diversity within the chicken gut microbiome revealed by metagenomics and culture.</title>
        <authorList>
            <person name="Gilroy R."/>
            <person name="Ravi A."/>
            <person name="Getino M."/>
            <person name="Pursley I."/>
            <person name="Horton D.L."/>
            <person name="Alikhan N.F."/>
            <person name="Baker D."/>
            <person name="Gharbi K."/>
            <person name="Hall N."/>
            <person name="Watson M."/>
            <person name="Adriaenssens E.M."/>
            <person name="Foster-Nyarko E."/>
            <person name="Jarju S."/>
            <person name="Secka A."/>
            <person name="Antonio M."/>
            <person name="Oren A."/>
            <person name="Chaudhuri R.R."/>
            <person name="La Ragione R."/>
            <person name="Hildebrand F."/>
            <person name="Pallen M.J."/>
        </authorList>
    </citation>
    <scope>NUCLEOTIDE SEQUENCE</scope>
    <source>
        <strain evidence="2">CHK195-9823</strain>
    </source>
</reference>
<feature type="transmembrane region" description="Helical" evidence="1">
    <location>
        <begin position="64"/>
        <end position="85"/>
    </location>
</feature>
<dbReference type="AlphaFoldDB" id="A0A9D1PB43"/>
<gene>
    <name evidence="2" type="ORF">H9747_01770</name>
</gene>
<keyword evidence="1" id="KW-1133">Transmembrane helix</keyword>
<keyword evidence="1" id="KW-0472">Membrane</keyword>
<name>A0A9D1PB43_9FIRM</name>
<evidence type="ECO:0000313" key="3">
    <source>
        <dbReference type="Proteomes" id="UP000886814"/>
    </source>
</evidence>
<protein>
    <recommendedName>
        <fullName evidence="4">DUF4064 domain-containing protein</fullName>
    </recommendedName>
</protein>
<dbReference type="EMBL" id="DXIQ01000010">
    <property type="protein sequence ID" value="HIV37721.1"/>
    <property type="molecule type" value="Genomic_DNA"/>
</dbReference>
<dbReference type="Proteomes" id="UP000886814">
    <property type="component" value="Unassembled WGS sequence"/>
</dbReference>
<keyword evidence="1" id="KW-0812">Transmembrane</keyword>
<feature type="transmembrane region" description="Helical" evidence="1">
    <location>
        <begin position="115"/>
        <end position="140"/>
    </location>
</feature>
<evidence type="ECO:0000313" key="2">
    <source>
        <dbReference type="EMBL" id="HIV37721.1"/>
    </source>
</evidence>
<proteinExistence type="predicted"/>
<reference evidence="2" key="2">
    <citation type="submission" date="2021-04" db="EMBL/GenBank/DDBJ databases">
        <authorList>
            <person name="Gilroy R."/>
        </authorList>
    </citation>
    <scope>NUCLEOTIDE SEQUENCE</scope>
    <source>
        <strain evidence="2">CHK195-9823</strain>
    </source>
</reference>
<accession>A0A9D1PB43</accession>
<feature type="transmembrane region" description="Helical" evidence="1">
    <location>
        <begin position="92"/>
        <end position="109"/>
    </location>
</feature>